<evidence type="ECO:0000256" key="5">
    <source>
        <dbReference type="ARBA" id="ARBA00023136"/>
    </source>
</evidence>
<keyword evidence="2" id="KW-0488">Methylation</keyword>
<evidence type="ECO:0000256" key="3">
    <source>
        <dbReference type="ARBA" id="ARBA00022692"/>
    </source>
</evidence>
<evidence type="ECO:0000313" key="7">
    <source>
        <dbReference type="Proteomes" id="UP000076205"/>
    </source>
</evidence>
<dbReference type="GO" id="GO:0015628">
    <property type="term" value="P:protein secretion by the type II secretion system"/>
    <property type="evidence" value="ECO:0007669"/>
    <property type="project" value="TreeGrafter"/>
</dbReference>
<comment type="subcellular location">
    <subcellularLocation>
        <location evidence="1">Membrane</location>
        <topology evidence="1">Single-pass membrane protein</topology>
    </subcellularLocation>
</comment>
<sequence>MPVNRKGFSLLEVLIAMTISSILLLSTSRFLPGLQRGVLLQSGQQELEDEVWQRLFAIGKQFQRAGYCAGHCQGQGMIIGRQGRCAIVLWDANSNGQWDSTASENDSTGFRLESGSLETLRGATSCDGKGWDKLTDPDRVLIEQFMVTKTDHDGFAPVISIELRARRKGELTAPFSARHTVTGFNL</sequence>
<organism evidence="6 7">
    <name type="scientific">Enterobacter hormaechei</name>
    <dbReference type="NCBI Taxonomy" id="158836"/>
    <lineage>
        <taxon>Bacteria</taxon>
        <taxon>Pseudomonadati</taxon>
        <taxon>Pseudomonadota</taxon>
        <taxon>Gammaproteobacteria</taxon>
        <taxon>Enterobacterales</taxon>
        <taxon>Enterobacteriaceae</taxon>
        <taxon>Enterobacter</taxon>
        <taxon>Enterobacter cloacae complex</taxon>
    </lineage>
</organism>
<dbReference type="Proteomes" id="UP000076205">
    <property type="component" value="Unassembled WGS sequence"/>
</dbReference>
<comment type="caution">
    <text evidence="6">The sequence shown here is derived from an EMBL/GenBank/DDBJ whole genome shotgun (WGS) entry which is preliminary data.</text>
</comment>
<evidence type="ECO:0000256" key="2">
    <source>
        <dbReference type="ARBA" id="ARBA00022481"/>
    </source>
</evidence>
<dbReference type="Pfam" id="PF07963">
    <property type="entry name" value="N_methyl"/>
    <property type="match status" value="1"/>
</dbReference>
<evidence type="ECO:0000256" key="1">
    <source>
        <dbReference type="ARBA" id="ARBA00004167"/>
    </source>
</evidence>
<dbReference type="PROSITE" id="PS00409">
    <property type="entry name" value="PROKAR_NTER_METHYL"/>
    <property type="match status" value="1"/>
</dbReference>
<dbReference type="EMBL" id="FJYW01000008">
    <property type="protein sequence ID" value="CZX85040.1"/>
    <property type="molecule type" value="Genomic_DNA"/>
</dbReference>
<keyword evidence="3" id="KW-0812">Transmembrane</keyword>
<dbReference type="PIRSF" id="PIRSF004525">
    <property type="entry name" value="Pilin_peptidase-dep_B_prd"/>
    <property type="match status" value="1"/>
</dbReference>
<dbReference type="PANTHER" id="PTHR39583:SF3">
    <property type="entry name" value="PREPILIN PEPTIDASE-DEPENDENT PROTEIN B"/>
    <property type="match status" value="1"/>
</dbReference>
<dbReference type="InterPro" id="IPR051621">
    <property type="entry name" value="T2SS_protein_J"/>
</dbReference>
<dbReference type="NCBIfam" id="NF007848">
    <property type="entry name" value="PRK10557.1"/>
    <property type="match status" value="1"/>
</dbReference>
<dbReference type="RefSeq" id="WP_032619109.1">
    <property type="nucleotide sequence ID" value="NZ_BPUF01000006.1"/>
</dbReference>
<dbReference type="AlphaFoldDB" id="A0A145HG84"/>
<dbReference type="InterPro" id="IPR016419">
    <property type="entry name" value="Prepilin_Pept-dep_B_prd"/>
</dbReference>
<keyword evidence="5" id="KW-0472">Membrane</keyword>
<dbReference type="InterPro" id="IPR012902">
    <property type="entry name" value="N_methyl_site"/>
</dbReference>
<dbReference type="KEGG" id="ehm:AB284_07660"/>
<accession>A0A145HG84</accession>
<reference evidence="6 7" key="1">
    <citation type="submission" date="2016-03" db="EMBL/GenBank/DDBJ databases">
        <authorList>
            <consortium name="Pathogen Informatics"/>
        </authorList>
    </citation>
    <scope>NUCLEOTIDE SEQUENCE [LARGE SCALE GENOMIC DNA]</scope>
    <source>
        <strain evidence="7">e1424</strain>
    </source>
</reference>
<evidence type="ECO:0000256" key="4">
    <source>
        <dbReference type="ARBA" id="ARBA00022989"/>
    </source>
</evidence>
<dbReference type="GO" id="GO:0016020">
    <property type="term" value="C:membrane"/>
    <property type="evidence" value="ECO:0007669"/>
    <property type="project" value="UniProtKB-SubCell"/>
</dbReference>
<dbReference type="PANTHER" id="PTHR39583">
    <property type="entry name" value="TYPE II SECRETION SYSTEM PROTEIN J-RELATED"/>
    <property type="match status" value="1"/>
</dbReference>
<proteinExistence type="predicted"/>
<keyword evidence="4" id="KW-1133">Transmembrane helix</keyword>
<protein>
    <submittedName>
        <fullName evidence="6">Prepilin-type N-terminal cleavage/methylation domain</fullName>
    </submittedName>
</protein>
<dbReference type="NCBIfam" id="TIGR02532">
    <property type="entry name" value="IV_pilin_GFxxxE"/>
    <property type="match status" value="1"/>
</dbReference>
<gene>
    <name evidence="6" type="ORF">SAMEA2273352_03547</name>
</gene>
<name>A0A145HG84_9ENTR</name>
<evidence type="ECO:0000313" key="6">
    <source>
        <dbReference type="EMBL" id="CZX85040.1"/>
    </source>
</evidence>